<dbReference type="PANTHER" id="PTHR10039">
    <property type="entry name" value="AMELOGENIN"/>
    <property type="match status" value="1"/>
</dbReference>
<reference evidence="4" key="1">
    <citation type="submission" date="2022-08" db="EMBL/GenBank/DDBJ databases">
        <authorList>
            <person name="Giroux E."/>
            <person name="Giroux E."/>
        </authorList>
    </citation>
    <scope>NUCLEOTIDE SEQUENCE</scope>
    <source>
        <strain evidence="4">H1091258</strain>
    </source>
</reference>
<evidence type="ECO:0000259" key="3">
    <source>
        <dbReference type="Pfam" id="PF24883"/>
    </source>
</evidence>
<organism evidence="4 5">
    <name type="scientific">Colletotrichum noveboracense</name>
    <dbReference type="NCBI Taxonomy" id="2664923"/>
    <lineage>
        <taxon>Eukaryota</taxon>
        <taxon>Fungi</taxon>
        <taxon>Dikarya</taxon>
        <taxon>Ascomycota</taxon>
        <taxon>Pezizomycotina</taxon>
        <taxon>Sordariomycetes</taxon>
        <taxon>Hypocreomycetidae</taxon>
        <taxon>Glomerellales</taxon>
        <taxon>Glomerellaceae</taxon>
        <taxon>Colletotrichum</taxon>
        <taxon>Colletotrichum gloeosporioides species complex</taxon>
    </lineage>
</organism>
<dbReference type="AlphaFoldDB" id="A0A9W4WI00"/>
<keyword evidence="1" id="KW-0677">Repeat</keyword>
<evidence type="ECO:0000256" key="2">
    <source>
        <dbReference type="SAM" id="MobiDB-lite"/>
    </source>
</evidence>
<feature type="region of interest" description="Disordered" evidence="2">
    <location>
        <begin position="132"/>
        <end position="158"/>
    </location>
</feature>
<proteinExistence type="predicted"/>
<gene>
    <name evidence="4" type="ORF">CGXH109_LOCUS87419</name>
</gene>
<dbReference type="InterPro" id="IPR056884">
    <property type="entry name" value="NPHP3-like_N"/>
</dbReference>
<accession>A0A9W4WI00</accession>
<comment type="caution">
    <text evidence="4">The sequence shown here is derived from an EMBL/GenBank/DDBJ whole genome shotgun (WGS) entry which is preliminary data.</text>
</comment>
<feature type="domain" description="Nephrocystin 3-like N-terminal" evidence="3">
    <location>
        <begin position="198"/>
        <end position="295"/>
    </location>
</feature>
<sequence length="296" mass="33126">MASVTAQRVPGDMAGDNRDVADLWKDSLKAYKSIVGFDLEHKFESVEAMITQAPRRCRTSTSSARTTRRSTSCAASSRQTWTTLERAPNTEEIQKMTSELLKNQHSHTAMLEEQMQVMSIVRDRTESIRDDIAKSSGPLTTKSGSRANNAAAASKRASPLLRSTAGIHRRRASIRNTLMEVEGEDHEYHVLQETIMLDTCAWVFREPEWERWLNQQDPPDTVLAITGSLGTGKSHLAFSVYLALKSEEATKDSSRRTCVSQFYFREQNESLSSFTNGVISVIDQVAEQSPELCEAM</sequence>
<evidence type="ECO:0000313" key="4">
    <source>
        <dbReference type="EMBL" id="CAI0649605.1"/>
    </source>
</evidence>
<protein>
    <recommendedName>
        <fullName evidence="3">Nephrocystin 3-like N-terminal domain-containing protein</fullName>
    </recommendedName>
</protein>
<dbReference type="EMBL" id="CAMGZC010000722">
    <property type="protein sequence ID" value="CAI0649605.1"/>
    <property type="molecule type" value="Genomic_DNA"/>
</dbReference>
<evidence type="ECO:0000256" key="1">
    <source>
        <dbReference type="ARBA" id="ARBA00022737"/>
    </source>
</evidence>
<keyword evidence="5" id="KW-1185">Reference proteome</keyword>
<dbReference type="PANTHER" id="PTHR10039:SF17">
    <property type="entry name" value="FUNGAL STAND N-TERMINAL GOODBYE DOMAIN-CONTAINING PROTEIN-RELATED"/>
    <property type="match status" value="1"/>
</dbReference>
<dbReference type="Pfam" id="PF24883">
    <property type="entry name" value="NPHP3_N"/>
    <property type="match status" value="1"/>
</dbReference>
<dbReference type="Proteomes" id="UP001152533">
    <property type="component" value="Unassembled WGS sequence"/>
</dbReference>
<evidence type="ECO:0000313" key="5">
    <source>
        <dbReference type="Proteomes" id="UP001152533"/>
    </source>
</evidence>
<feature type="compositionally biased region" description="Low complexity" evidence="2">
    <location>
        <begin position="142"/>
        <end position="158"/>
    </location>
</feature>
<name>A0A9W4WI00_9PEZI</name>